<accession>A0A843WIW1</accession>
<evidence type="ECO:0008006" key="4">
    <source>
        <dbReference type="Google" id="ProtNLM"/>
    </source>
</evidence>
<proteinExistence type="predicted"/>
<sequence length="511" mass="56852">MLIPIWVGFPNLPVNLYNDDYLWCIAGNFGEVLRIHDSTLAWTQTAEALICVDVDIAKPLVDRIWVGQGDKGYWQSVNCHRVQPICSFCGRLGHSPEACKKKSRDNAQTHALQNPKVTTLPVKEKLNDQEWSLVKHKGAATKDDLPQQTSLVLPGVSSDSNHLGVPDATMHQSKDVSMQESLLLSPVVELGSHDSQLLAPLPVHGDVHARPVGDRSGLSSRGAMVVLPEAAPTFLLALPSPGRDVHGFSDKHLSRGPSNHAPLLMNLVNESPKASRFLIQKMWLNHESLNHSVSDVWNKVDASSPNPFEVLKIKLKAVKNMLTSWNKNVFGKVEDIVCQAETQVEAMQSQFDTNPSAENKFNLNGGTATIRRVLNCQEVFWAQKARIQWLNDGDKNIAFYHAVVQGNRRRNYIHRLNVGTTFSYKGSVDTTISGVDTMAQSKDRNVKKRSTSVDTSPGQVDTRDRSQRNMLTGFYLMSTQNQIVSTLESLPRRPVFHMAKAGRHEMISGRH</sequence>
<reference evidence="2" key="1">
    <citation type="submission" date="2017-07" db="EMBL/GenBank/DDBJ databases">
        <title>Taro Niue Genome Assembly and Annotation.</title>
        <authorList>
            <person name="Atibalentja N."/>
            <person name="Keating K."/>
            <person name="Fields C.J."/>
        </authorList>
    </citation>
    <scope>NUCLEOTIDE SEQUENCE</scope>
    <source>
        <strain evidence="2">Niue_2</strain>
        <tissue evidence="2">Leaf</tissue>
    </source>
</reference>
<keyword evidence="3" id="KW-1185">Reference proteome</keyword>
<dbReference type="OrthoDB" id="786567at2759"/>
<comment type="caution">
    <text evidence="2">The sequence shown here is derived from an EMBL/GenBank/DDBJ whole genome shotgun (WGS) entry which is preliminary data.</text>
</comment>
<evidence type="ECO:0000256" key="1">
    <source>
        <dbReference type="SAM" id="MobiDB-lite"/>
    </source>
</evidence>
<dbReference type="EMBL" id="NMUH01003233">
    <property type="protein sequence ID" value="MQM04515.1"/>
    <property type="molecule type" value="Genomic_DNA"/>
</dbReference>
<organism evidence="2 3">
    <name type="scientific">Colocasia esculenta</name>
    <name type="common">Wild taro</name>
    <name type="synonym">Arum esculentum</name>
    <dbReference type="NCBI Taxonomy" id="4460"/>
    <lineage>
        <taxon>Eukaryota</taxon>
        <taxon>Viridiplantae</taxon>
        <taxon>Streptophyta</taxon>
        <taxon>Embryophyta</taxon>
        <taxon>Tracheophyta</taxon>
        <taxon>Spermatophyta</taxon>
        <taxon>Magnoliopsida</taxon>
        <taxon>Liliopsida</taxon>
        <taxon>Araceae</taxon>
        <taxon>Aroideae</taxon>
        <taxon>Colocasieae</taxon>
        <taxon>Colocasia</taxon>
    </lineage>
</organism>
<name>A0A843WIW1_COLES</name>
<evidence type="ECO:0000313" key="3">
    <source>
        <dbReference type="Proteomes" id="UP000652761"/>
    </source>
</evidence>
<dbReference type="PANTHER" id="PTHR31286">
    <property type="entry name" value="GLYCINE-RICH CELL WALL STRUCTURAL PROTEIN 1.8-LIKE"/>
    <property type="match status" value="1"/>
</dbReference>
<protein>
    <recommendedName>
        <fullName evidence="4">DUF4283 domain-containing protein</fullName>
    </recommendedName>
</protein>
<feature type="region of interest" description="Disordered" evidence="1">
    <location>
        <begin position="440"/>
        <end position="464"/>
    </location>
</feature>
<dbReference type="InterPro" id="IPR040256">
    <property type="entry name" value="At4g02000-like"/>
</dbReference>
<dbReference type="Proteomes" id="UP000652761">
    <property type="component" value="Unassembled WGS sequence"/>
</dbReference>
<dbReference type="AlphaFoldDB" id="A0A843WIW1"/>
<evidence type="ECO:0000313" key="2">
    <source>
        <dbReference type="EMBL" id="MQM04515.1"/>
    </source>
</evidence>
<dbReference type="PANTHER" id="PTHR31286:SF180">
    <property type="entry name" value="OS10G0362600 PROTEIN"/>
    <property type="match status" value="1"/>
</dbReference>
<gene>
    <name evidence="2" type="ORF">Taro_037316</name>
</gene>